<dbReference type="PANTHER" id="PTHR38788">
    <property type="entry name" value="CLR5 DOMAIN-CONTAINING PROTEIN"/>
    <property type="match status" value="1"/>
</dbReference>
<dbReference type="InterPro" id="IPR025676">
    <property type="entry name" value="Clr5_dom"/>
</dbReference>
<proteinExistence type="predicted"/>
<dbReference type="Proteomes" id="UP001172673">
    <property type="component" value="Unassembled WGS sequence"/>
</dbReference>
<evidence type="ECO:0000256" key="1">
    <source>
        <dbReference type="SAM" id="MobiDB-lite"/>
    </source>
</evidence>
<dbReference type="AlphaFoldDB" id="A0AA38XJJ6"/>
<dbReference type="PANTHER" id="PTHR38788:SF3">
    <property type="entry name" value="CLR5 DOMAIN-CONTAINING PROTEIN"/>
    <property type="match status" value="1"/>
</dbReference>
<reference evidence="3" key="1">
    <citation type="submission" date="2022-10" db="EMBL/GenBank/DDBJ databases">
        <title>Culturing micro-colonial fungi from biological soil crusts in the Mojave desert and describing Neophaeococcomyces mojavensis, and introducing the new genera and species Taxawa tesnikishii.</title>
        <authorList>
            <person name="Kurbessoian T."/>
            <person name="Stajich J.E."/>
        </authorList>
    </citation>
    <scope>NUCLEOTIDE SEQUENCE</scope>
    <source>
        <strain evidence="3">TK_41</strain>
    </source>
</reference>
<name>A0AA38XJJ6_9EURO</name>
<evidence type="ECO:0000313" key="4">
    <source>
        <dbReference type="Proteomes" id="UP001172673"/>
    </source>
</evidence>
<evidence type="ECO:0000313" key="3">
    <source>
        <dbReference type="EMBL" id="KAJ9614657.1"/>
    </source>
</evidence>
<feature type="domain" description="Clr5" evidence="2">
    <location>
        <begin position="1"/>
        <end position="34"/>
    </location>
</feature>
<keyword evidence="4" id="KW-1185">Reference proteome</keyword>
<evidence type="ECO:0000259" key="2">
    <source>
        <dbReference type="Pfam" id="PF14420"/>
    </source>
</evidence>
<sequence>MTLQDVIQKLDRDYDFHATEQMFKKRINTWGLSKNIKAEEKEQALAQILHKAPSTTGPIPIRHDKLVRYAKTRAKLGELDGRDLSRIVKVKREEHDESRQLISKHSAQRNTLETPSTHSTKGTAYLPQSLALPDGHAGFDMFLRAMKALIQKEKGEWRLGPQGPPDAIFNELSAGIASWRNKAFPAARRSFGQAARGVNDDIQTNQLSVSRITYCISSITWFSGREPVFQMFAEFMANAALEVLGQTNPLTIVLRYLRAPQSLGAQLAIWACAVDGNPISEQNVDHWWGMVRRRWRWCCRCGMNDLAAQYCHEAVFEARRINKLTQKMESEALHDLATVISATSPEQAPEKG</sequence>
<comment type="caution">
    <text evidence="3">The sequence shown here is derived from an EMBL/GenBank/DDBJ whole genome shotgun (WGS) entry which is preliminary data.</text>
</comment>
<gene>
    <name evidence="3" type="ORF">H2200_002794</name>
</gene>
<feature type="compositionally biased region" description="Polar residues" evidence="1">
    <location>
        <begin position="100"/>
        <end position="122"/>
    </location>
</feature>
<dbReference type="Pfam" id="PF14420">
    <property type="entry name" value="Clr5"/>
    <property type="match status" value="1"/>
</dbReference>
<accession>A0AA38XJJ6</accession>
<organism evidence="3 4">
    <name type="scientific">Cladophialophora chaetospira</name>
    <dbReference type="NCBI Taxonomy" id="386627"/>
    <lineage>
        <taxon>Eukaryota</taxon>
        <taxon>Fungi</taxon>
        <taxon>Dikarya</taxon>
        <taxon>Ascomycota</taxon>
        <taxon>Pezizomycotina</taxon>
        <taxon>Eurotiomycetes</taxon>
        <taxon>Chaetothyriomycetidae</taxon>
        <taxon>Chaetothyriales</taxon>
        <taxon>Herpotrichiellaceae</taxon>
        <taxon>Cladophialophora</taxon>
    </lineage>
</organism>
<protein>
    <recommendedName>
        <fullName evidence="2">Clr5 domain-containing protein</fullName>
    </recommendedName>
</protein>
<feature type="region of interest" description="Disordered" evidence="1">
    <location>
        <begin position="95"/>
        <end position="123"/>
    </location>
</feature>
<dbReference type="EMBL" id="JAPDRK010000003">
    <property type="protein sequence ID" value="KAJ9614657.1"/>
    <property type="molecule type" value="Genomic_DNA"/>
</dbReference>